<dbReference type="Pfam" id="PF10288">
    <property type="entry name" value="CTU2"/>
    <property type="match status" value="1"/>
</dbReference>
<protein>
    <recommendedName>
        <fullName evidence="3">Cytoplasmic tRNA 2-thiolation protein 2</fullName>
    </recommendedName>
</protein>
<evidence type="ECO:0000256" key="1">
    <source>
        <dbReference type="ARBA" id="ARBA00022490"/>
    </source>
</evidence>
<proteinExistence type="inferred from homology"/>
<evidence type="ECO:0000256" key="2">
    <source>
        <dbReference type="ARBA" id="ARBA00022694"/>
    </source>
</evidence>
<evidence type="ECO:0000313" key="5">
    <source>
        <dbReference type="Proteomes" id="UP000093000"/>
    </source>
</evidence>
<comment type="caution">
    <text evidence="4">The sequence shown here is derived from an EMBL/GenBank/DDBJ whole genome shotgun (WGS) entry which is preliminary data.</text>
</comment>
<reference evidence="4 5" key="1">
    <citation type="submission" date="2016-03" db="EMBL/GenBank/DDBJ databases">
        <title>Choanephora cucurbitarum.</title>
        <authorList>
            <person name="Min B."/>
            <person name="Park H."/>
            <person name="Park J.-H."/>
            <person name="Shin H.-D."/>
            <person name="Choi I.-G."/>
        </authorList>
    </citation>
    <scope>NUCLEOTIDE SEQUENCE [LARGE SCALE GENOMIC DNA]</scope>
    <source>
        <strain evidence="4 5">KUS-F28377</strain>
    </source>
</reference>
<dbReference type="PANTHER" id="PTHR20882:SF14">
    <property type="entry name" value="CYTOPLASMIC TRNA 2-THIOLATION PROTEIN 2"/>
    <property type="match status" value="1"/>
</dbReference>
<sequence>MKTSDKKCCKCKTAAATVLIRQACYCQSCFIFVFIGKYRSILLRLKDNNRKNGKVLLACSGGPSSIAMLNLTKNFMRIVPTEKKKIQLIPEAIVCHIDESSLFESTSGFSEKLEKTIKEKYSEFEYFSYRLEQAFGPEFTKSNEFNKILKSTSGGVENRDYEHYVQCIQKTSDKPLVEQLKQLFSSIKKTSAKEDLLWNMKMAMLVHVARREGCMYIFMADSATRQAIKMISMTSKGRGYSLPLDIGVDNQQSFSNLCIMRPMKDMLSKEIGLYNHFFKIDSFVLPPFNFGTMMSGKTSIERLTEEFIVGIEREFPSTVSTICRTVLKLSPSADMDFKRTCAMCLMPIEAGNAEWRRHITVTDVSEATGQETTQQKQDDCCSSNAGGCCGGSNSNCNSDDNEKLPKTDLNQFLCYSCQVNLKDYQAESIESLPPYINESVYDQSRDNRLLSQIKDFLIEDDDDDDDDEEQQ</sequence>
<dbReference type="GO" id="GO:0000049">
    <property type="term" value="F:tRNA binding"/>
    <property type="evidence" value="ECO:0007669"/>
    <property type="project" value="InterPro"/>
</dbReference>
<dbReference type="HAMAP" id="MF_03054">
    <property type="entry name" value="CTU2"/>
    <property type="match status" value="1"/>
</dbReference>
<keyword evidence="2 3" id="KW-0819">tRNA processing</keyword>
<comment type="function">
    <text evidence="3">Plays a central role in 2-thiolation of mcm(5)S(2)U at tRNA wobble positions of tRNA(Lys), tRNA(Glu) and tRNA(Gln). May act by forming a heterodimer with NCS6 that ligates sulfur from thiocarboxylated URM1 onto the uridine of tRNAs at wobble position. Prior mcm(5) tRNA modification by the elongator complex is required for 2-thiolation. May also be involved in protein urmylation.</text>
</comment>
<keyword evidence="1 3" id="KW-0963">Cytoplasm</keyword>
<dbReference type="GO" id="GO:0016779">
    <property type="term" value="F:nucleotidyltransferase activity"/>
    <property type="evidence" value="ECO:0007669"/>
    <property type="project" value="UniProtKB-UniRule"/>
</dbReference>
<dbReference type="GO" id="GO:0002143">
    <property type="term" value="P:tRNA wobble position uridine thiolation"/>
    <property type="evidence" value="ECO:0007669"/>
    <property type="project" value="TreeGrafter"/>
</dbReference>
<gene>
    <name evidence="3 4" type="primary">CTU2</name>
    <name evidence="3" type="synonym">NCS2</name>
    <name evidence="4" type="ORF">A0J61_01150</name>
</gene>
<dbReference type="Proteomes" id="UP000093000">
    <property type="component" value="Unassembled WGS sequence"/>
</dbReference>
<dbReference type="GO" id="GO:0005829">
    <property type="term" value="C:cytosol"/>
    <property type="evidence" value="ECO:0007669"/>
    <property type="project" value="TreeGrafter"/>
</dbReference>
<dbReference type="GO" id="GO:0032447">
    <property type="term" value="P:protein urmylation"/>
    <property type="evidence" value="ECO:0007669"/>
    <property type="project" value="UniProtKB-UniRule"/>
</dbReference>
<name>A0A1C7NQV8_9FUNG</name>
<evidence type="ECO:0000256" key="3">
    <source>
        <dbReference type="HAMAP-Rule" id="MF_03054"/>
    </source>
</evidence>
<dbReference type="AlphaFoldDB" id="A0A1C7NQV8"/>
<comment type="similarity">
    <text evidence="3">Belongs to the CTU2/NCS2 family.</text>
</comment>
<dbReference type="SUPFAM" id="SSF52402">
    <property type="entry name" value="Adenine nucleotide alpha hydrolases-like"/>
    <property type="match status" value="1"/>
</dbReference>
<dbReference type="OrthoDB" id="25129at2759"/>
<dbReference type="EMBL" id="LUGH01000033">
    <property type="protein sequence ID" value="OBZ90806.1"/>
    <property type="molecule type" value="Genomic_DNA"/>
</dbReference>
<dbReference type="PANTHER" id="PTHR20882">
    <property type="entry name" value="CYTOPLASMIC TRNA 2-THIOLATION PROTEIN 2"/>
    <property type="match status" value="1"/>
</dbReference>
<comment type="pathway">
    <text evidence="3">tRNA modification; 5-methoxycarbonylmethyl-2-thiouridine-tRNA biosynthesis.</text>
</comment>
<dbReference type="InParanoid" id="A0A1C7NQV8"/>
<organism evidence="4 5">
    <name type="scientific">Choanephora cucurbitarum</name>
    <dbReference type="NCBI Taxonomy" id="101091"/>
    <lineage>
        <taxon>Eukaryota</taxon>
        <taxon>Fungi</taxon>
        <taxon>Fungi incertae sedis</taxon>
        <taxon>Mucoromycota</taxon>
        <taxon>Mucoromycotina</taxon>
        <taxon>Mucoromycetes</taxon>
        <taxon>Mucorales</taxon>
        <taxon>Mucorineae</taxon>
        <taxon>Choanephoraceae</taxon>
        <taxon>Choanephoroideae</taxon>
        <taxon>Choanephora</taxon>
    </lineage>
</organism>
<dbReference type="InterPro" id="IPR014729">
    <property type="entry name" value="Rossmann-like_a/b/a_fold"/>
</dbReference>
<dbReference type="FunCoup" id="A0A1C7NQV8">
    <property type="interactions" value="256"/>
</dbReference>
<dbReference type="Gene3D" id="3.40.50.620">
    <property type="entry name" value="HUPs"/>
    <property type="match status" value="1"/>
</dbReference>
<keyword evidence="5" id="KW-1185">Reference proteome</keyword>
<comment type="subcellular location">
    <subcellularLocation>
        <location evidence="3">Cytoplasm</location>
    </subcellularLocation>
</comment>
<dbReference type="GO" id="GO:0016783">
    <property type="term" value="F:sulfurtransferase activity"/>
    <property type="evidence" value="ECO:0007669"/>
    <property type="project" value="TreeGrafter"/>
</dbReference>
<dbReference type="UniPathway" id="UPA00988"/>
<evidence type="ECO:0000313" key="4">
    <source>
        <dbReference type="EMBL" id="OBZ90806.1"/>
    </source>
</evidence>
<dbReference type="STRING" id="101091.A0A1C7NQV8"/>
<dbReference type="InterPro" id="IPR019407">
    <property type="entry name" value="CTU2"/>
</dbReference>
<accession>A0A1C7NQV8</accession>